<gene>
    <name evidence="2" type="ORF">LTR16_003720</name>
</gene>
<feature type="compositionally biased region" description="Basic and acidic residues" evidence="1">
    <location>
        <begin position="15"/>
        <end position="26"/>
    </location>
</feature>
<reference evidence="2 3" key="1">
    <citation type="submission" date="2023-08" db="EMBL/GenBank/DDBJ databases">
        <title>Black Yeasts Isolated from many extreme environments.</title>
        <authorList>
            <person name="Coleine C."/>
            <person name="Stajich J.E."/>
            <person name="Selbmann L."/>
        </authorList>
    </citation>
    <scope>NUCLEOTIDE SEQUENCE [LARGE SCALE GENOMIC DNA]</scope>
    <source>
        <strain evidence="2 3">CCFEE 536</strain>
    </source>
</reference>
<name>A0ABR0M6M3_9PEZI</name>
<dbReference type="EMBL" id="JAVRRA010000420">
    <property type="protein sequence ID" value="KAK5287578.1"/>
    <property type="molecule type" value="Genomic_DNA"/>
</dbReference>
<evidence type="ECO:0000313" key="3">
    <source>
        <dbReference type="Proteomes" id="UP001357485"/>
    </source>
</evidence>
<proteinExistence type="predicted"/>
<evidence type="ECO:0000313" key="2">
    <source>
        <dbReference type="EMBL" id="KAK5287578.1"/>
    </source>
</evidence>
<dbReference type="Proteomes" id="UP001357485">
    <property type="component" value="Unassembled WGS sequence"/>
</dbReference>
<keyword evidence="3" id="KW-1185">Reference proteome</keyword>
<sequence length="97" mass="10697">MARPVAQPRSAPTRRQSETPKSRAAESIKSVLEQRCDIKAVAFTFVWLDDQGKTGLYESHPLDAQAPDVSNVTREDVQQRLRAACLRSSKGTSVLGE</sequence>
<comment type="caution">
    <text evidence="2">The sequence shown here is derived from an EMBL/GenBank/DDBJ whole genome shotgun (WGS) entry which is preliminary data.</text>
</comment>
<evidence type="ECO:0000256" key="1">
    <source>
        <dbReference type="SAM" id="MobiDB-lite"/>
    </source>
</evidence>
<feature type="region of interest" description="Disordered" evidence="1">
    <location>
        <begin position="1"/>
        <end position="26"/>
    </location>
</feature>
<accession>A0ABR0M6M3</accession>
<organism evidence="2 3">
    <name type="scientific">Cryomyces antarcticus</name>
    <dbReference type="NCBI Taxonomy" id="329879"/>
    <lineage>
        <taxon>Eukaryota</taxon>
        <taxon>Fungi</taxon>
        <taxon>Dikarya</taxon>
        <taxon>Ascomycota</taxon>
        <taxon>Pezizomycotina</taxon>
        <taxon>Dothideomycetes</taxon>
        <taxon>Dothideomycetes incertae sedis</taxon>
        <taxon>Cryomyces</taxon>
    </lineage>
</organism>
<protein>
    <submittedName>
        <fullName evidence="2">Uncharacterized protein</fullName>
    </submittedName>
</protein>